<evidence type="ECO:0000313" key="12">
    <source>
        <dbReference type="EMBL" id="TPX43258.1"/>
    </source>
</evidence>
<dbReference type="STRING" id="286115.A0A507CVW2"/>
<feature type="binding site" evidence="9">
    <location>
        <position position="126"/>
    </location>
    <ligand>
        <name>S-adenosyl-L-methionine</name>
        <dbReference type="ChEBI" id="CHEBI:59789"/>
    </ligand>
</feature>
<comment type="function">
    <text evidence="1">Specifically dimethylates two adjacent adenosines in the loop of a conserved hairpin near the 3'-end of 18S rRNA in the 40S particle.</text>
</comment>
<keyword evidence="2 10" id="KW-0698">rRNA processing</keyword>
<gene>
    <name evidence="13" type="ORF">SeLEV6574_g01637</name>
    <name evidence="12" type="ORF">SeMB42_g04799</name>
</gene>
<proteinExistence type="inferred from homology"/>
<evidence type="ECO:0000259" key="11">
    <source>
        <dbReference type="SMART" id="SM00650"/>
    </source>
</evidence>
<dbReference type="AlphaFoldDB" id="A0A507CVW2"/>
<dbReference type="EMBL" id="QEAM01000039">
    <property type="protein sequence ID" value="TPX49144.1"/>
    <property type="molecule type" value="Genomic_DNA"/>
</dbReference>
<evidence type="ECO:0000313" key="14">
    <source>
        <dbReference type="Proteomes" id="UP000317494"/>
    </source>
</evidence>
<evidence type="ECO:0000256" key="2">
    <source>
        <dbReference type="ARBA" id="ARBA00022552"/>
    </source>
</evidence>
<feature type="binding site" evidence="9">
    <location>
        <position position="37"/>
    </location>
    <ligand>
        <name>S-adenosyl-L-methionine</name>
        <dbReference type="ChEBI" id="CHEBI:59789"/>
    </ligand>
</feature>
<keyword evidence="5 9" id="KW-0949">S-adenosyl-L-methionine</keyword>
<evidence type="ECO:0000256" key="8">
    <source>
        <dbReference type="ARBA" id="ARBA00061109"/>
    </source>
</evidence>
<dbReference type="PROSITE" id="PS51689">
    <property type="entry name" value="SAM_RNA_A_N6_MT"/>
    <property type="match status" value="1"/>
</dbReference>
<dbReference type="OrthoDB" id="74991at2759"/>
<dbReference type="GO" id="GO:0052909">
    <property type="term" value="F:18S rRNA (adenine(1779)-N(6)/adenine(1780)-N(6))-dimethyltransferase activity"/>
    <property type="evidence" value="ECO:0007669"/>
    <property type="project" value="UniProtKB-EC"/>
</dbReference>
<dbReference type="CDD" id="cd02440">
    <property type="entry name" value="AdoMet_MTases"/>
    <property type="match status" value="1"/>
</dbReference>
<evidence type="ECO:0000313" key="15">
    <source>
        <dbReference type="Proteomes" id="UP000320475"/>
    </source>
</evidence>
<feature type="binding site" evidence="9">
    <location>
        <position position="35"/>
    </location>
    <ligand>
        <name>S-adenosyl-L-methionine</name>
        <dbReference type="ChEBI" id="CHEBI:59789"/>
    </ligand>
</feature>
<dbReference type="InterPro" id="IPR029063">
    <property type="entry name" value="SAM-dependent_MTases_sf"/>
</dbReference>
<feature type="binding site" evidence="9">
    <location>
        <position position="83"/>
    </location>
    <ligand>
        <name>S-adenosyl-L-methionine</name>
        <dbReference type="ChEBI" id="CHEBI:59789"/>
    </ligand>
</feature>
<dbReference type="Pfam" id="PF00398">
    <property type="entry name" value="RrnaAD"/>
    <property type="match status" value="1"/>
</dbReference>
<evidence type="ECO:0000256" key="5">
    <source>
        <dbReference type="ARBA" id="ARBA00022691"/>
    </source>
</evidence>
<evidence type="ECO:0000256" key="1">
    <source>
        <dbReference type="ARBA" id="ARBA00002977"/>
    </source>
</evidence>
<dbReference type="PANTHER" id="PTHR11727">
    <property type="entry name" value="DIMETHYLADENOSINE TRANSFERASE"/>
    <property type="match status" value="1"/>
</dbReference>
<dbReference type="SUPFAM" id="SSF53335">
    <property type="entry name" value="S-adenosyl-L-methionine-dependent methyltransferases"/>
    <property type="match status" value="1"/>
</dbReference>
<comment type="similarity">
    <text evidence="8 9 10">Belongs to the class I-like SAM-binding methyltransferase superfamily. rRNA adenine N(6)-methyltransferase family.</text>
</comment>
<dbReference type="SMART" id="SM00650">
    <property type="entry name" value="rADc"/>
    <property type="match status" value="1"/>
</dbReference>
<dbReference type="GO" id="GO:0003723">
    <property type="term" value="F:RNA binding"/>
    <property type="evidence" value="ECO:0007669"/>
    <property type="project" value="UniProtKB-UniRule"/>
</dbReference>
<keyword evidence="3 9" id="KW-0489">Methyltransferase</keyword>
<protein>
    <recommendedName>
        <fullName evidence="10">rRNA adenine N(6)-methyltransferase</fullName>
        <ecNumber evidence="10">2.1.1.-</ecNumber>
    </recommendedName>
</protein>
<dbReference type="Proteomes" id="UP000320475">
    <property type="component" value="Unassembled WGS sequence"/>
</dbReference>
<name>A0A507CVW2_9FUNG</name>
<organism evidence="12 14">
    <name type="scientific">Synchytrium endobioticum</name>
    <dbReference type="NCBI Taxonomy" id="286115"/>
    <lineage>
        <taxon>Eukaryota</taxon>
        <taxon>Fungi</taxon>
        <taxon>Fungi incertae sedis</taxon>
        <taxon>Chytridiomycota</taxon>
        <taxon>Chytridiomycota incertae sedis</taxon>
        <taxon>Chytridiomycetes</taxon>
        <taxon>Synchytriales</taxon>
        <taxon>Synchytriaceae</taxon>
        <taxon>Synchytrium</taxon>
    </lineage>
</organism>
<dbReference type="VEuPathDB" id="FungiDB:SeMB42_g04799"/>
<dbReference type="InterPro" id="IPR001737">
    <property type="entry name" value="KsgA/Erm"/>
</dbReference>
<feature type="domain" description="Ribosomal RNA adenine methylase transferase N-terminal" evidence="11">
    <location>
        <begin position="42"/>
        <end position="211"/>
    </location>
</feature>
<dbReference type="EC" id="2.1.1.-" evidence="10"/>
<evidence type="ECO:0000256" key="7">
    <source>
        <dbReference type="ARBA" id="ARBA00049478"/>
    </source>
</evidence>
<dbReference type="Gene3D" id="3.40.50.150">
    <property type="entry name" value="Vaccinia Virus protein VP39"/>
    <property type="match status" value="1"/>
</dbReference>
<evidence type="ECO:0000313" key="13">
    <source>
        <dbReference type="EMBL" id="TPX49144.1"/>
    </source>
</evidence>
<comment type="caution">
    <text evidence="12">The sequence shown here is derived from an EMBL/GenBank/DDBJ whole genome shotgun (WGS) entry which is preliminary data.</text>
</comment>
<keyword evidence="6 9" id="KW-0694">RNA-binding</keyword>
<evidence type="ECO:0000256" key="3">
    <source>
        <dbReference type="ARBA" id="ARBA00022603"/>
    </source>
</evidence>
<dbReference type="InterPro" id="IPR011530">
    <property type="entry name" value="rRNA_adenine_dimethylase"/>
</dbReference>
<dbReference type="InterPro" id="IPR020598">
    <property type="entry name" value="rRNA_Ade_methylase_Trfase_N"/>
</dbReference>
<reference evidence="14 15" key="1">
    <citation type="journal article" date="2019" name="Sci. Rep.">
        <title>Comparative genomics of chytrid fungi reveal insights into the obligate biotrophic and pathogenic lifestyle of Synchytrium endobioticum.</title>
        <authorList>
            <person name="van de Vossenberg B.T.L.H."/>
            <person name="Warris S."/>
            <person name="Nguyen H.D.T."/>
            <person name="van Gent-Pelzer M.P.E."/>
            <person name="Joly D.L."/>
            <person name="van de Geest H.C."/>
            <person name="Bonants P.J.M."/>
            <person name="Smith D.S."/>
            <person name="Levesque C.A."/>
            <person name="van der Lee T.A.J."/>
        </authorList>
    </citation>
    <scope>NUCLEOTIDE SEQUENCE [LARGE SCALE GENOMIC DNA]</scope>
    <source>
        <strain evidence="13 15">LEV6574</strain>
        <strain evidence="12 14">MB42</strain>
    </source>
</reference>
<feature type="binding site" evidence="9">
    <location>
        <position position="111"/>
    </location>
    <ligand>
        <name>S-adenosyl-L-methionine</name>
        <dbReference type="ChEBI" id="CHEBI:59789"/>
    </ligand>
</feature>
<evidence type="ECO:0000256" key="4">
    <source>
        <dbReference type="ARBA" id="ARBA00022679"/>
    </source>
</evidence>
<feature type="binding site" evidence="9">
    <location>
        <position position="62"/>
    </location>
    <ligand>
        <name>S-adenosyl-L-methionine</name>
        <dbReference type="ChEBI" id="CHEBI:59789"/>
    </ligand>
</feature>
<dbReference type="Gene3D" id="1.10.8.480">
    <property type="match status" value="1"/>
</dbReference>
<keyword evidence="14" id="KW-1185">Reference proteome</keyword>
<evidence type="ECO:0000256" key="9">
    <source>
        <dbReference type="PROSITE-ProRule" id="PRU01026"/>
    </source>
</evidence>
<dbReference type="PANTHER" id="PTHR11727:SF7">
    <property type="entry name" value="DIMETHYLADENOSINE TRANSFERASE-RELATED"/>
    <property type="match status" value="1"/>
</dbReference>
<dbReference type="NCBIfam" id="TIGR00755">
    <property type="entry name" value="ksgA"/>
    <property type="match status" value="1"/>
</dbReference>
<evidence type="ECO:0000256" key="10">
    <source>
        <dbReference type="RuleBase" id="RU362106"/>
    </source>
</evidence>
<dbReference type="EMBL" id="QEAN01000205">
    <property type="protein sequence ID" value="TPX43258.1"/>
    <property type="molecule type" value="Genomic_DNA"/>
</dbReference>
<evidence type="ECO:0000256" key="6">
    <source>
        <dbReference type="ARBA" id="ARBA00022884"/>
    </source>
</evidence>
<sequence length="314" mass="35071">MPKTTNGRPHCKAATSSAAVKSGSGLMFNKELGQHILKNPLVVNSIIEKAGVKSTDTVLEVGPGTGNMTVKILEKAKKCIAVEMDPRLAAELAKRVQGTAQQRKLEMIVGDFLKVELPYFDLVISNTPYQISSPLVFKLLMHRPMWRCAVLMFQREFALRLVAAPGDPLYCRLSANVQLVAKVSHIMKVSKNNFRPPPQVESSVVRIELKQPPPPIDFNEWDGLLRILFVRKNKTVGANFLGSKSVLDMMEGNYRMVKSLESQEVPKDFEIKRAVATVLETVGMYDKRSSKMDLDDFMKLLAAFIDAGFRFNSK</sequence>
<dbReference type="FunFam" id="3.40.50.150:FF:000007">
    <property type="entry name" value="rRNA adenine N(6)-methyltransferase"/>
    <property type="match status" value="1"/>
</dbReference>
<dbReference type="Proteomes" id="UP000317494">
    <property type="component" value="Unassembled WGS sequence"/>
</dbReference>
<comment type="catalytic activity">
    <reaction evidence="7">
        <text>adenosine(1779)/adenosine(1780) in 18S rRNA + 4 S-adenosyl-L-methionine = N(6)-dimethyladenosine(1779)/N(6)-dimethyladenosine(1780) in 18S rRNA + 4 S-adenosyl-L-homocysteine + 4 H(+)</text>
        <dbReference type="Rhea" id="RHEA:42780"/>
        <dbReference type="Rhea" id="RHEA-COMP:10234"/>
        <dbReference type="Rhea" id="RHEA-COMP:10236"/>
        <dbReference type="ChEBI" id="CHEBI:15378"/>
        <dbReference type="ChEBI" id="CHEBI:57856"/>
        <dbReference type="ChEBI" id="CHEBI:59789"/>
        <dbReference type="ChEBI" id="CHEBI:74411"/>
        <dbReference type="ChEBI" id="CHEBI:74493"/>
        <dbReference type="EC" id="2.1.1.183"/>
    </reaction>
</comment>
<keyword evidence="4 9" id="KW-0808">Transferase</keyword>
<accession>A0A507CVW2</accession>